<evidence type="ECO:0000256" key="1">
    <source>
        <dbReference type="SAM" id="SignalP"/>
    </source>
</evidence>
<keyword evidence="1" id="KW-0732">Signal</keyword>
<name>A0AAX4HLE3_9BACT</name>
<feature type="signal peptide" evidence="1">
    <location>
        <begin position="1"/>
        <end position="18"/>
    </location>
</feature>
<evidence type="ECO:0000313" key="2">
    <source>
        <dbReference type="EMBL" id="WPU64079.1"/>
    </source>
</evidence>
<dbReference type="InterPro" id="IPR009003">
    <property type="entry name" value="Peptidase_S1_PA"/>
</dbReference>
<dbReference type="AlphaFoldDB" id="A0AAX4HLE3"/>
<evidence type="ECO:0008006" key="4">
    <source>
        <dbReference type="Google" id="ProtNLM"/>
    </source>
</evidence>
<keyword evidence="3" id="KW-1185">Reference proteome</keyword>
<dbReference type="EMBL" id="CP139487">
    <property type="protein sequence ID" value="WPU64079.1"/>
    <property type="molecule type" value="Genomic_DNA"/>
</dbReference>
<dbReference type="InterPro" id="IPR043504">
    <property type="entry name" value="Peptidase_S1_PA_chymotrypsin"/>
</dbReference>
<gene>
    <name evidence="2" type="ORF">SOO65_15400</name>
</gene>
<dbReference type="RefSeq" id="WP_321392144.1">
    <property type="nucleotide sequence ID" value="NZ_CP139487.1"/>
</dbReference>
<dbReference type="SUPFAM" id="SSF50494">
    <property type="entry name" value="Trypsin-like serine proteases"/>
    <property type="match status" value="1"/>
</dbReference>
<protein>
    <recommendedName>
        <fullName evidence="4">Trypsin</fullName>
    </recommendedName>
</protein>
<dbReference type="Proteomes" id="UP001324634">
    <property type="component" value="Chromosome"/>
</dbReference>
<sequence length="263" mass="28593">MKFLIMSLIALTSINSFADICGQEDDRAPSFDTRVGRMVKADETRGCAATLVSNNCVITIGTCAVSRDYVEFNVPQSIAGIPQTSAIKDRYYIDHTFVRYETGGIGQNWAVMKLKKNEVTDLDAGQVQGYYKVATKKSLKNSTVKLISYAYALNDLYEIKIGEVPPNKYPEVLHFSQGSSTGKLVKSGLPLIPAILEHTADTTIGSWGAPIIDEKSNEVIGITTHGGCRATYINPIGARFTNSGTSITGSKKFKEAVNKCMSI</sequence>
<organism evidence="2 3">
    <name type="scientific">Peredibacter starrii</name>
    <dbReference type="NCBI Taxonomy" id="28202"/>
    <lineage>
        <taxon>Bacteria</taxon>
        <taxon>Pseudomonadati</taxon>
        <taxon>Bdellovibrionota</taxon>
        <taxon>Bacteriovoracia</taxon>
        <taxon>Bacteriovoracales</taxon>
        <taxon>Bacteriovoracaceae</taxon>
        <taxon>Peredibacter</taxon>
    </lineage>
</organism>
<evidence type="ECO:0000313" key="3">
    <source>
        <dbReference type="Proteomes" id="UP001324634"/>
    </source>
</evidence>
<accession>A0AAX4HLE3</accession>
<dbReference type="KEGG" id="psti:SOO65_15400"/>
<feature type="chain" id="PRO_5044005159" description="Trypsin" evidence="1">
    <location>
        <begin position="19"/>
        <end position="263"/>
    </location>
</feature>
<reference evidence="2 3" key="1">
    <citation type="submission" date="2023-11" db="EMBL/GenBank/DDBJ databases">
        <title>Peredibacter starrii A3.12.</title>
        <authorList>
            <person name="Mitchell R.J."/>
        </authorList>
    </citation>
    <scope>NUCLEOTIDE SEQUENCE [LARGE SCALE GENOMIC DNA]</scope>
    <source>
        <strain evidence="2 3">A3.12</strain>
    </source>
</reference>
<proteinExistence type="predicted"/>
<dbReference type="Gene3D" id="2.40.10.10">
    <property type="entry name" value="Trypsin-like serine proteases"/>
    <property type="match status" value="2"/>
</dbReference>